<dbReference type="RefSeq" id="XP_025360125.1">
    <property type="nucleotide sequence ID" value="XM_025508454.1"/>
</dbReference>
<protein>
    <submittedName>
        <fullName evidence="1">Uncharacterized protein</fullName>
    </submittedName>
</protein>
<reference evidence="1 2" key="1">
    <citation type="journal article" date="2018" name="Mol. Biol. Evol.">
        <title>Broad Genomic Sampling Reveals a Smut Pathogenic Ancestry of the Fungal Clade Ustilaginomycotina.</title>
        <authorList>
            <person name="Kijpornyongpan T."/>
            <person name="Mondo S.J."/>
            <person name="Barry K."/>
            <person name="Sandor L."/>
            <person name="Lee J."/>
            <person name="Lipzen A."/>
            <person name="Pangilinan J."/>
            <person name="LaButti K."/>
            <person name="Hainaut M."/>
            <person name="Henrissat B."/>
            <person name="Grigoriev I.V."/>
            <person name="Spatafora J.W."/>
            <person name="Aime M.C."/>
        </authorList>
    </citation>
    <scope>NUCLEOTIDE SEQUENCE [LARGE SCALE GENOMIC DNA]</scope>
    <source>
        <strain evidence="1 2">MCA 5214</strain>
    </source>
</reference>
<dbReference type="Proteomes" id="UP000245884">
    <property type="component" value="Unassembled WGS sequence"/>
</dbReference>
<dbReference type="AlphaFoldDB" id="A0A316UNM4"/>
<dbReference type="GeneID" id="37030277"/>
<proteinExistence type="predicted"/>
<sequence>MVVGIKNGSTNTDTDCKEFRTKFPIKALCLEIGCSKCTSFDRGAGECVYFTNPLLAQISTACLASDAKPIDGPSEGASPIYLPCYNFHTNVFISKICQDHACQICANASHGKGNCLRFTWPVDATIGCVIAA</sequence>
<evidence type="ECO:0000313" key="2">
    <source>
        <dbReference type="Proteomes" id="UP000245884"/>
    </source>
</evidence>
<dbReference type="EMBL" id="KZ819675">
    <property type="protein sequence ID" value="PWN25513.1"/>
    <property type="molecule type" value="Genomic_DNA"/>
</dbReference>
<evidence type="ECO:0000313" key="1">
    <source>
        <dbReference type="EMBL" id="PWN25513.1"/>
    </source>
</evidence>
<gene>
    <name evidence="1" type="ORF">BDZ90DRAFT_262161</name>
</gene>
<keyword evidence="2" id="KW-1185">Reference proteome</keyword>
<name>A0A316UNM4_9BASI</name>
<organism evidence="1 2">
    <name type="scientific">Jaminaea rosea</name>
    <dbReference type="NCBI Taxonomy" id="1569628"/>
    <lineage>
        <taxon>Eukaryota</taxon>
        <taxon>Fungi</taxon>
        <taxon>Dikarya</taxon>
        <taxon>Basidiomycota</taxon>
        <taxon>Ustilaginomycotina</taxon>
        <taxon>Exobasidiomycetes</taxon>
        <taxon>Microstromatales</taxon>
        <taxon>Microstromatales incertae sedis</taxon>
        <taxon>Jaminaea</taxon>
    </lineage>
</organism>
<accession>A0A316UNM4</accession>